<dbReference type="GO" id="GO:0000155">
    <property type="term" value="F:phosphorelay sensor kinase activity"/>
    <property type="evidence" value="ECO:0007669"/>
    <property type="project" value="InterPro"/>
</dbReference>
<dbReference type="SMART" id="SM00388">
    <property type="entry name" value="HisKA"/>
    <property type="match status" value="1"/>
</dbReference>
<dbReference type="PROSITE" id="PS50109">
    <property type="entry name" value="HIS_KIN"/>
    <property type="match status" value="1"/>
</dbReference>
<evidence type="ECO:0000256" key="9">
    <source>
        <dbReference type="SAM" id="Phobius"/>
    </source>
</evidence>
<feature type="domain" description="Histidine kinase" evidence="10">
    <location>
        <begin position="481"/>
        <end position="700"/>
    </location>
</feature>
<evidence type="ECO:0000313" key="12">
    <source>
        <dbReference type="Proteomes" id="UP000008963"/>
    </source>
</evidence>
<dbReference type="HOGENOM" id="CLU_393692_0_0_7"/>
<dbReference type="InterPro" id="IPR003594">
    <property type="entry name" value="HATPase_dom"/>
</dbReference>
<comment type="catalytic activity">
    <reaction evidence="1">
        <text>ATP + protein L-histidine = ADP + protein N-phospho-L-histidine.</text>
        <dbReference type="EC" id="2.7.13.3"/>
    </reaction>
</comment>
<dbReference type="CDD" id="cd00082">
    <property type="entry name" value="HisKA"/>
    <property type="match status" value="1"/>
</dbReference>
<dbReference type="InterPro" id="IPR036890">
    <property type="entry name" value="HATPase_C_sf"/>
</dbReference>
<dbReference type="Pfam" id="PF02518">
    <property type="entry name" value="HATPase_c"/>
    <property type="match status" value="1"/>
</dbReference>
<dbReference type="SUPFAM" id="SSF103190">
    <property type="entry name" value="Sensory domain-like"/>
    <property type="match status" value="1"/>
</dbReference>
<keyword evidence="4" id="KW-1003">Cell membrane</keyword>
<protein>
    <recommendedName>
        <fullName evidence="3">histidine kinase</fullName>
        <ecNumber evidence="3">2.7.13.3</ecNumber>
    </recommendedName>
</protein>
<gene>
    <name evidence="11" type="ordered locus">BMS_2531</name>
</gene>
<feature type="coiled-coil region" evidence="8">
    <location>
        <begin position="497"/>
        <end position="524"/>
    </location>
</feature>
<dbReference type="Gene3D" id="3.30.450.220">
    <property type="entry name" value="LuxQ periplasmic domain, N-terminal subdomain"/>
    <property type="match status" value="1"/>
</dbReference>
<dbReference type="InterPro" id="IPR003661">
    <property type="entry name" value="HisK_dim/P_dom"/>
</dbReference>
<dbReference type="SUPFAM" id="SSF55874">
    <property type="entry name" value="ATPase domain of HSP90 chaperone/DNA topoisomerase II/histidine kinase"/>
    <property type="match status" value="1"/>
</dbReference>
<keyword evidence="7 9" id="KW-1133">Transmembrane helix</keyword>
<evidence type="ECO:0000313" key="11">
    <source>
        <dbReference type="EMBL" id="CBW27321.1"/>
    </source>
</evidence>
<keyword evidence="12" id="KW-1185">Reference proteome</keyword>
<dbReference type="SUPFAM" id="SSF47384">
    <property type="entry name" value="Homodimeric domain of signal transducing histidine kinase"/>
    <property type="match status" value="1"/>
</dbReference>
<dbReference type="EC" id="2.7.13.3" evidence="3"/>
<evidence type="ECO:0000256" key="6">
    <source>
        <dbReference type="ARBA" id="ARBA00022692"/>
    </source>
</evidence>
<dbReference type="Gene3D" id="3.30.450.20">
    <property type="entry name" value="PAS domain"/>
    <property type="match status" value="1"/>
</dbReference>
<dbReference type="PANTHER" id="PTHR43065">
    <property type="entry name" value="SENSOR HISTIDINE KINASE"/>
    <property type="match status" value="1"/>
</dbReference>
<dbReference type="GO" id="GO:0005886">
    <property type="term" value="C:plasma membrane"/>
    <property type="evidence" value="ECO:0007669"/>
    <property type="project" value="UniProtKB-SubCell"/>
</dbReference>
<accession>E1X5K0</accession>
<dbReference type="InterPro" id="IPR029151">
    <property type="entry name" value="Sensor-like_sf"/>
</dbReference>
<feature type="transmembrane region" description="Helical" evidence="9">
    <location>
        <begin position="270"/>
        <end position="292"/>
    </location>
</feature>
<dbReference type="RefSeq" id="WP_014245097.1">
    <property type="nucleotide sequence ID" value="NC_016620.1"/>
</dbReference>
<keyword evidence="8" id="KW-0175">Coiled coil</keyword>
<evidence type="ECO:0000256" key="1">
    <source>
        <dbReference type="ARBA" id="ARBA00000085"/>
    </source>
</evidence>
<evidence type="ECO:0000256" key="5">
    <source>
        <dbReference type="ARBA" id="ARBA00022553"/>
    </source>
</evidence>
<keyword evidence="5" id="KW-0597">Phosphoprotein</keyword>
<comment type="subcellular location">
    <subcellularLocation>
        <location evidence="2">Cell membrane</location>
        <topology evidence="2">Multi-pass membrane protein</topology>
    </subcellularLocation>
</comment>
<dbReference type="Proteomes" id="UP000008963">
    <property type="component" value="Chromosome"/>
</dbReference>
<dbReference type="PRINTS" id="PR00344">
    <property type="entry name" value="BCTRLSENSOR"/>
</dbReference>
<dbReference type="EMBL" id="FQ312005">
    <property type="protein sequence ID" value="CBW27321.1"/>
    <property type="molecule type" value="Genomic_DNA"/>
</dbReference>
<dbReference type="OrthoDB" id="224978at2"/>
<keyword evidence="9" id="KW-0472">Membrane</keyword>
<dbReference type="eggNOG" id="COG4191">
    <property type="taxonomic scope" value="Bacteria"/>
</dbReference>
<dbReference type="InterPro" id="IPR043056">
    <property type="entry name" value="LuxQ-periplasm_N"/>
</dbReference>
<dbReference type="Gene3D" id="3.30.565.10">
    <property type="entry name" value="Histidine kinase-like ATPase, C-terminal domain"/>
    <property type="match status" value="1"/>
</dbReference>
<feature type="transmembrane region" description="Helical" evidence="9">
    <location>
        <begin position="12"/>
        <end position="30"/>
    </location>
</feature>
<sequence>MKKSKDIKISYLLGIIIIVIVTLVTIPLFYNQFNSSMLLLKDKTIDDFKDEEKLTEVFITSQLEAKRVQLREAANNFELRKLLESKGSSALTNVLKKVVTSPIDADFIFLSYDGSEQITDVSLNILNTKQIINDYLENHSIERDFELYTTKTSNLIAFLKEDIISRKTGRILATMHTGYILNNRASFFNNLSLKVLKTNFYFIINDNVYSSSGVMSVDDAKAITSAKVGSLIQSNKKLFYITKVKLDDIYSIKVAFETSSNYVKNLKSSYIYNFLITVLTSILLCIIAIYIANRLITPPLEHIVNTISLLMIRNLRSTPRRSFIREFNLIEDNFISVFDKFQQKKSQLASFVSSSPISILILDYKGKIIQTNDASINLFEISDKNGNILKDSALKNCDDFKEMLSTIKDRKKIFEDEFNFKSGEKWKNTLWTIHQDNKENYIFIQCVDNTEKLETQSIIEAQRSKSVHNQKLAAIGEIASSVAHEINNPMGIVSLSLTMLENELEQLEINSEKKKENIRKSISNIENSVERTSQIISNLLDFSREGSKDRLESKNLDLVLNKTLLFIEEKLKKNKITLNTQGLDKDINIYIKETQFSQILVNLFNNSIDSLIGQERREIDLSTRVEDTTCYLHFKDTGRGIPKELEEKIFSPFFTTKSVGSGTGLGLSISKNLLLEMSGDIKLEREDSGAHFIVSIPIKN</sequence>
<dbReference type="PANTHER" id="PTHR43065:SF42">
    <property type="entry name" value="TWO-COMPONENT SENSOR PPRA"/>
    <property type="match status" value="1"/>
</dbReference>
<dbReference type="SMART" id="SM00387">
    <property type="entry name" value="HATPase_c"/>
    <property type="match status" value="1"/>
</dbReference>
<dbReference type="PATRIC" id="fig|862908.3.peg.2416"/>
<dbReference type="Gene3D" id="1.10.287.130">
    <property type="match status" value="1"/>
</dbReference>
<evidence type="ECO:0000256" key="7">
    <source>
        <dbReference type="ARBA" id="ARBA00022989"/>
    </source>
</evidence>
<organism evidence="11 12">
    <name type="scientific">Halobacteriovorax marinus (strain ATCC BAA-682 / DSM 15412 / SJ)</name>
    <name type="common">Bacteriovorax marinus</name>
    <dbReference type="NCBI Taxonomy" id="862908"/>
    <lineage>
        <taxon>Bacteria</taxon>
        <taxon>Pseudomonadati</taxon>
        <taxon>Bdellovibrionota</taxon>
        <taxon>Bacteriovoracia</taxon>
        <taxon>Bacteriovoracales</taxon>
        <taxon>Halobacteriovoraceae</taxon>
        <taxon>Halobacteriovorax</taxon>
    </lineage>
</organism>
<keyword evidence="6 9" id="KW-0812">Transmembrane</keyword>
<evidence type="ECO:0000256" key="4">
    <source>
        <dbReference type="ARBA" id="ARBA00022475"/>
    </source>
</evidence>
<evidence type="ECO:0000256" key="8">
    <source>
        <dbReference type="SAM" id="Coils"/>
    </source>
</evidence>
<dbReference type="InterPro" id="IPR004358">
    <property type="entry name" value="Sig_transdc_His_kin-like_C"/>
</dbReference>
<evidence type="ECO:0000259" key="10">
    <source>
        <dbReference type="PROSITE" id="PS50109"/>
    </source>
</evidence>
<name>E1X5K0_HALMS</name>
<proteinExistence type="predicted"/>
<evidence type="ECO:0000256" key="3">
    <source>
        <dbReference type="ARBA" id="ARBA00012438"/>
    </source>
</evidence>
<evidence type="ECO:0000256" key="2">
    <source>
        <dbReference type="ARBA" id="ARBA00004651"/>
    </source>
</evidence>
<dbReference type="Pfam" id="PF00512">
    <property type="entry name" value="HisKA"/>
    <property type="match status" value="1"/>
</dbReference>
<dbReference type="KEGG" id="bmx:BMS_2531"/>
<dbReference type="InterPro" id="IPR036097">
    <property type="entry name" value="HisK_dim/P_sf"/>
</dbReference>
<reference evidence="12" key="1">
    <citation type="journal article" date="2013" name="ISME J.">
        <title>A small predatory core genome in the divergent marine Bacteriovorax marinus SJ and the terrestrial Bdellovibrio bacteriovorus.</title>
        <authorList>
            <person name="Crossman L.C."/>
            <person name="Chen H."/>
            <person name="Cerdeno-Tarraga A.M."/>
            <person name="Brooks K."/>
            <person name="Quail M.A."/>
            <person name="Pineiro S.A."/>
            <person name="Hobley L."/>
            <person name="Sockett R.E."/>
            <person name="Bentley S.D."/>
            <person name="Parkhill J."/>
            <person name="Williams H.N."/>
            <person name="Stine O.C."/>
        </authorList>
    </citation>
    <scope>NUCLEOTIDE SEQUENCE [LARGE SCALE GENOMIC DNA]</scope>
    <source>
        <strain evidence="12">ATCC BAA-682 / DSM 15412 / SJ</strain>
    </source>
</reference>
<keyword evidence="11" id="KW-0808">Transferase</keyword>
<dbReference type="InterPro" id="IPR005467">
    <property type="entry name" value="His_kinase_dom"/>
</dbReference>
<keyword evidence="11" id="KW-0418">Kinase</keyword>
<dbReference type="STRING" id="862908.BMS_2531"/>
<dbReference type="AlphaFoldDB" id="E1X5K0"/>